<evidence type="ECO:0000313" key="2">
    <source>
        <dbReference type="Proteomes" id="UP000552241"/>
    </source>
</evidence>
<protein>
    <submittedName>
        <fullName evidence="1">Ribosome-associated translation inhibitor RaiA</fullName>
    </submittedName>
</protein>
<dbReference type="RefSeq" id="WP_182043030.1">
    <property type="nucleotide sequence ID" value="NZ_JACDZE010000001.1"/>
</dbReference>
<sequence>MTINLQTVNFNAKEGLEEYVERKLNKLEQYYDKIIAVQVAMRVENISEKENKFVDIKLEVPGDDIVVKKSGQSFEECIDLSVDTLKKLIIRKKEKITDR</sequence>
<gene>
    <name evidence="1" type="primary">raiA</name>
    <name evidence="1" type="ORF">HU137_06785</name>
</gene>
<dbReference type="Pfam" id="PF02482">
    <property type="entry name" value="Ribosomal_S30AE"/>
    <property type="match status" value="1"/>
</dbReference>
<evidence type="ECO:0000313" key="1">
    <source>
        <dbReference type="EMBL" id="MBA5629477.1"/>
    </source>
</evidence>
<reference evidence="1 2" key="1">
    <citation type="submission" date="2020-07" db="EMBL/GenBank/DDBJ databases">
        <title>Moheibacter lacus sp. nov., a member of the family Flavobacteriaceae isolated from freshwater lake sediment.</title>
        <authorList>
            <person name="Liu Y."/>
        </authorList>
    </citation>
    <scope>NUCLEOTIDE SEQUENCE [LARGE SCALE GENOMIC DNA]</scope>
    <source>
        <strain evidence="1 2">BDHS18</strain>
    </source>
</reference>
<dbReference type="AlphaFoldDB" id="A0A838ZPN6"/>
<comment type="caution">
    <text evidence="1">The sequence shown here is derived from an EMBL/GenBank/DDBJ whole genome shotgun (WGS) entry which is preliminary data.</text>
</comment>
<dbReference type="InterPro" id="IPR003489">
    <property type="entry name" value="RHF/RaiA"/>
</dbReference>
<dbReference type="Gene3D" id="3.30.160.100">
    <property type="entry name" value="Ribosome hibernation promotion factor-like"/>
    <property type="match status" value="1"/>
</dbReference>
<organism evidence="1 2">
    <name type="scientific">Moheibacter lacus</name>
    <dbReference type="NCBI Taxonomy" id="2745851"/>
    <lineage>
        <taxon>Bacteria</taxon>
        <taxon>Pseudomonadati</taxon>
        <taxon>Bacteroidota</taxon>
        <taxon>Flavobacteriia</taxon>
        <taxon>Flavobacteriales</taxon>
        <taxon>Weeksellaceae</taxon>
        <taxon>Moheibacter</taxon>
    </lineage>
</organism>
<dbReference type="CDD" id="cd00552">
    <property type="entry name" value="RaiA"/>
    <property type="match status" value="1"/>
</dbReference>
<dbReference type="SUPFAM" id="SSF69754">
    <property type="entry name" value="Ribosome binding protein Y (YfiA homologue)"/>
    <property type="match status" value="1"/>
</dbReference>
<dbReference type="EMBL" id="JACDZE010000001">
    <property type="protein sequence ID" value="MBA5629477.1"/>
    <property type="molecule type" value="Genomic_DNA"/>
</dbReference>
<dbReference type="NCBIfam" id="TIGR00741">
    <property type="entry name" value="yfiA"/>
    <property type="match status" value="1"/>
</dbReference>
<keyword evidence="2" id="KW-1185">Reference proteome</keyword>
<name>A0A838ZPN6_9FLAO</name>
<dbReference type="InterPro" id="IPR036567">
    <property type="entry name" value="RHF-like"/>
</dbReference>
<dbReference type="Proteomes" id="UP000552241">
    <property type="component" value="Unassembled WGS sequence"/>
</dbReference>
<proteinExistence type="predicted"/>
<accession>A0A838ZPN6</accession>